<dbReference type="SUPFAM" id="SSF52777">
    <property type="entry name" value="CoA-dependent acyltransferases"/>
    <property type="match status" value="4"/>
</dbReference>
<evidence type="ECO:0000256" key="11">
    <source>
        <dbReference type="SAM" id="MobiDB-lite"/>
    </source>
</evidence>
<dbReference type="InterPro" id="IPR057326">
    <property type="entry name" value="KR_dom"/>
</dbReference>
<dbReference type="SMART" id="SM00823">
    <property type="entry name" value="PKS_PP"/>
    <property type="match status" value="5"/>
</dbReference>
<evidence type="ECO:0000256" key="8">
    <source>
        <dbReference type="ARBA" id="ARBA00022737"/>
    </source>
</evidence>
<dbReference type="Gene3D" id="3.40.50.980">
    <property type="match status" value="4"/>
</dbReference>
<dbReference type="OrthoDB" id="9778690at2"/>
<evidence type="ECO:0000259" key="14">
    <source>
        <dbReference type="PROSITE" id="PS52019"/>
    </source>
</evidence>
<dbReference type="Pfam" id="PF00501">
    <property type="entry name" value="AMP-binding"/>
    <property type="match status" value="2"/>
</dbReference>
<dbReference type="Gene3D" id="2.30.38.10">
    <property type="entry name" value="Luciferase, Domain 3"/>
    <property type="match status" value="2"/>
</dbReference>
<dbReference type="SMART" id="SM00826">
    <property type="entry name" value="PKS_DH"/>
    <property type="match status" value="1"/>
</dbReference>
<dbReference type="CDD" id="cd00833">
    <property type="entry name" value="PKS"/>
    <property type="match status" value="3"/>
</dbReference>
<dbReference type="GO" id="GO:0009403">
    <property type="term" value="P:toxin biosynthetic process"/>
    <property type="evidence" value="ECO:0007669"/>
    <property type="project" value="UniProtKB-ARBA"/>
</dbReference>
<feature type="compositionally biased region" description="Low complexity" evidence="11">
    <location>
        <begin position="4032"/>
        <end position="4044"/>
    </location>
</feature>
<dbReference type="Gene3D" id="3.40.50.1820">
    <property type="entry name" value="alpha/beta hydrolase"/>
    <property type="match status" value="1"/>
</dbReference>
<protein>
    <submittedName>
        <fullName evidence="15">Non-ribosomal peptide synthetase</fullName>
    </submittedName>
</protein>
<evidence type="ECO:0000313" key="15">
    <source>
        <dbReference type="EMBL" id="AND15926.1"/>
    </source>
</evidence>
<evidence type="ECO:0000256" key="4">
    <source>
        <dbReference type="ARBA" id="ARBA00022450"/>
    </source>
</evidence>
<dbReference type="InterPro" id="IPR054514">
    <property type="entry name" value="RhiE-like_linker"/>
</dbReference>
<keyword evidence="9" id="KW-0511">Multifunctional enzyme</keyword>
<dbReference type="InterPro" id="IPR020807">
    <property type="entry name" value="PKS_DH"/>
</dbReference>
<dbReference type="GO" id="GO:0005737">
    <property type="term" value="C:cytoplasm"/>
    <property type="evidence" value="ECO:0007669"/>
    <property type="project" value="UniProtKB-SubCell"/>
</dbReference>
<feature type="region of interest" description="Disordered" evidence="11">
    <location>
        <begin position="1636"/>
        <end position="1665"/>
    </location>
</feature>
<dbReference type="Pfam" id="PF00668">
    <property type="entry name" value="Condensation"/>
    <property type="match status" value="2"/>
</dbReference>
<dbReference type="SMART" id="SM01294">
    <property type="entry name" value="PKS_PP_betabranch"/>
    <property type="match status" value="1"/>
</dbReference>
<reference evidence="15 16" key="1">
    <citation type="submission" date="2016-05" db="EMBL/GenBank/DDBJ databases">
        <title>Complete genome sequence of Rathayibacter tritici NCPPB 1953.</title>
        <authorList>
            <person name="Park J."/>
            <person name="Lee H.-H."/>
            <person name="Lee S.-W."/>
            <person name="Seo Y.-S."/>
        </authorList>
    </citation>
    <scope>NUCLEOTIDE SEQUENCE [LARGE SCALE GENOMIC DNA]</scope>
    <source>
        <strain evidence="15 16">NCPPB 1953</strain>
    </source>
</reference>
<feature type="active site" description="Proton acceptor; for dehydratase activity" evidence="10">
    <location>
        <position position="1688"/>
    </location>
</feature>
<dbReference type="Pfam" id="PF22621">
    <property type="entry name" value="CurL-like_PKS_C"/>
    <property type="match status" value="1"/>
</dbReference>
<dbReference type="Gene3D" id="3.40.50.720">
    <property type="entry name" value="NAD(P)-binding Rossmann-like Domain"/>
    <property type="match status" value="2"/>
</dbReference>
<accession>A0A160KQT2</accession>
<dbReference type="InterPro" id="IPR023213">
    <property type="entry name" value="CAT-like_dom_sf"/>
</dbReference>
<dbReference type="InterPro" id="IPR006162">
    <property type="entry name" value="Ppantetheine_attach_site"/>
</dbReference>
<feature type="domain" description="Ketosynthase family 3 (KS3)" evidence="13">
    <location>
        <begin position="4073"/>
        <end position="4495"/>
    </location>
</feature>
<keyword evidence="6" id="KW-0597">Phosphoprotein</keyword>
<dbReference type="KEGG" id="rtn:A6122_0773"/>
<dbReference type="InterPro" id="IPR009081">
    <property type="entry name" value="PP-bd_ACP"/>
</dbReference>
<dbReference type="Gene3D" id="1.10.1200.10">
    <property type="entry name" value="ACP-like"/>
    <property type="match status" value="5"/>
</dbReference>
<dbReference type="InterPro" id="IPR050091">
    <property type="entry name" value="PKS_NRPS_Biosynth_Enz"/>
</dbReference>
<dbReference type="PROSITE" id="PS52019">
    <property type="entry name" value="PKS_MFAS_DH"/>
    <property type="match status" value="1"/>
</dbReference>
<dbReference type="Proteomes" id="UP000077071">
    <property type="component" value="Chromosome"/>
</dbReference>
<dbReference type="Gene3D" id="3.40.47.10">
    <property type="match status" value="3"/>
</dbReference>
<dbReference type="GO" id="GO:0006633">
    <property type="term" value="P:fatty acid biosynthetic process"/>
    <property type="evidence" value="ECO:0007669"/>
    <property type="project" value="InterPro"/>
</dbReference>
<dbReference type="Gene3D" id="3.30.559.10">
    <property type="entry name" value="Chloramphenicol acetyltransferase-like domain"/>
    <property type="match status" value="2"/>
</dbReference>
<dbReference type="Pfam" id="PF00561">
    <property type="entry name" value="Abhydrolase_1"/>
    <property type="match status" value="1"/>
</dbReference>
<dbReference type="InterPro" id="IPR001242">
    <property type="entry name" value="Condensation_dom"/>
</dbReference>
<dbReference type="Pfam" id="PF21089">
    <property type="entry name" value="PKS_DH_N"/>
    <property type="match status" value="1"/>
</dbReference>
<feature type="domain" description="PKS/mFAS DH" evidence="14">
    <location>
        <begin position="1648"/>
        <end position="1939"/>
    </location>
</feature>
<keyword evidence="8" id="KW-0677">Repeat</keyword>
<dbReference type="InterPro" id="IPR013968">
    <property type="entry name" value="PKS_KR"/>
</dbReference>
<evidence type="ECO:0000256" key="10">
    <source>
        <dbReference type="PROSITE-ProRule" id="PRU01363"/>
    </source>
</evidence>
<name>A0A160KQT2_9MICO</name>
<dbReference type="NCBIfam" id="NF003417">
    <property type="entry name" value="PRK04813.1"/>
    <property type="match status" value="2"/>
</dbReference>
<dbReference type="InterPro" id="IPR025110">
    <property type="entry name" value="AMP-bd_C"/>
</dbReference>
<dbReference type="SUPFAM" id="SSF51735">
    <property type="entry name" value="NAD(P)-binding Rossmann-fold domains"/>
    <property type="match status" value="3"/>
</dbReference>
<dbReference type="InterPro" id="IPR049551">
    <property type="entry name" value="PKS_DH_C"/>
</dbReference>
<dbReference type="PATRIC" id="fig|33888.3.peg.863"/>
<organism evidence="15 16">
    <name type="scientific">Rathayibacter tritici</name>
    <dbReference type="NCBI Taxonomy" id="33888"/>
    <lineage>
        <taxon>Bacteria</taxon>
        <taxon>Bacillati</taxon>
        <taxon>Actinomycetota</taxon>
        <taxon>Actinomycetes</taxon>
        <taxon>Micrococcales</taxon>
        <taxon>Microbacteriaceae</taxon>
        <taxon>Rathayibacter</taxon>
    </lineage>
</organism>
<dbReference type="Pfam" id="PF00109">
    <property type="entry name" value="ketoacyl-synt"/>
    <property type="match status" value="3"/>
</dbReference>
<gene>
    <name evidence="15" type="ORF">A6122_0773</name>
</gene>
<dbReference type="SUPFAM" id="SSF53474">
    <property type="entry name" value="alpha/beta-Hydrolases"/>
    <property type="match status" value="1"/>
</dbReference>
<keyword evidence="5" id="KW-0963">Cytoplasm</keyword>
<dbReference type="PROSITE" id="PS00455">
    <property type="entry name" value="AMP_BINDING"/>
    <property type="match status" value="2"/>
</dbReference>
<keyword evidence="7" id="KW-0808">Transferase</keyword>
<evidence type="ECO:0000256" key="6">
    <source>
        <dbReference type="ARBA" id="ARBA00022553"/>
    </source>
</evidence>
<dbReference type="SUPFAM" id="SSF47336">
    <property type="entry name" value="ACP-like"/>
    <property type="match status" value="5"/>
</dbReference>
<evidence type="ECO:0000256" key="1">
    <source>
        <dbReference type="ARBA" id="ARBA00001957"/>
    </source>
</evidence>
<dbReference type="Gene3D" id="1.10.1240.100">
    <property type="match status" value="3"/>
</dbReference>
<dbReference type="InterPro" id="IPR016039">
    <property type="entry name" value="Thiolase-like"/>
</dbReference>
<dbReference type="PANTHER" id="PTHR43775:SF37">
    <property type="entry name" value="SI:DKEY-61P9.11"/>
    <property type="match status" value="1"/>
</dbReference>
<dbReference type="PROSITE" id="PS00606">
    <property type="entry name" value="KS3_1"/>
    <property type="match status" value="1"/>
</dbReference>
<dbReference type="InterPro" id="IPR032821">
    <property type="entry name" value="PKS_assoc"/>
</dbReference>
<feature type="region of interest" description="Disordered" evidence="11">
    <location>
        <begin position="1033"/>
        <end position="1052"/>
    </location>
</feature>
<comment type="subcellular location">
    <subcellularLocation>
        <location evidence="2">Cytoplasm</location>
    </subcellularLocation>
</comment>
<feature type="domain" description="Carrier" evidence="12">
    <location>
        <begin position="5144"/>
        <end position="5218"/>
    </location>
</feature>
<dbReference type="InterPro" id="IPR042104">
    <property type="entry name" value="PKS_dehydratase_sf"/>
</dbReference>
<dbReference type="EMBL" id="CP015515">
    <property type="protein sequence ID" value="AND15926.1"/>
    <property type="molecule type" value="Genomic_DNA"/>
</dbReference>
<dbReference type="SUPFAM" id="SSF53901">
    <property type="entry name" value="Thiolase-like"/>
    <property type="match status" value="3"/>
</dbReference>
<feature type="domain" description="Ketosynthase family 3 (KS3)" evidence="13">
    <location>
        <begin position="5258"/>
        <end position="5670"/>
    </location>
</feature>
<feature type="domain" description="Carrier" evidence="12">
    <location>
        <begin position="2898"/>
        <end position="2973"/>
    </location>
</feature>
<keyword evidence="16" id="KW-1185">Reference proteome</keyword>
<dbReference type="Pfam" id="PF08659">
    <property type="entry name" value="KR"/>
    <property type="match status" value="2"/>
</dbReference>
<dbReference type="InterPro" id="IPR020845">
    <property type="entry name" value="AMP-binding_CS"/>
</dbReference>
<dbReference type="Gene3D" id="3.30.559.30">
    <property type="entry name" value="Nonribosomal peptide synthetase, condensation domain"/>
    <property type="match status" value="2"/>
</dbReference>
<comment type="pathway">
    <text evidence="3">Antibiotic biosynthesis.</text>
</comment>
<dbReference type="PROSITE" id="PS00012">
    <property type="entry name" value="PHOSPHOPANTETHEINE"/>
    <property type="match status" value="3"/>
</dbReference>
<dbReference type="InterPro" id="IPR045851">
    <property type="entry name" value="AMP-bd_C_sf"/>
</dbReference>
<feature type="domain" description="Carrier" evidence="12">
    <location>
        <begin position="955"/>
        <end position="1030"/>
    </location>
</feature>
<dbReference type="Pfam" id="PF22336">
    <property type="entry name" value="RhiE-like_linker"/>
    <property type="match status" value="1"/>
</dbReference>
<dbReference type="Pfam" id="PF00550">
    <property type="entry name" value="PP-binding"/>
    <property type="match status" value="5"/>
</dbReference>
<feature type="region of interest" description="Disordered" evidence="11">
    <location>
        <begin position="4031"/>
        <end position="4069"/>
    </location>
</feature>
<evidence type="ECO:0000256" key="2">
    <source>
        <dbReference type="ARBA" id="ARBA00004496"/>
    </source>
</evidence>
<dbReference type="Pfam" id="PF08242">
    <property type="entry name" value="Methyltransf_12"/>
    <property type="match status" value="1"/>
</dbReference>
<dbReference type="PROSITE" id="PS52004">
    <property type="entry name" value="KS3_2"/>
    <property type="match status" value="3"/>
</dbReference>
<dbReference type="Pfam" id="PF16197">
    <property type="entry name" value="KAsynt_C_assoc"/>
    <property type="match status" value="1"/>
</dbReference>
<feature type="region of interest" description="C-terminal hotdog fold" evidence="10">
    <location>
        <begin position="1796"/>
        <end position="1939"/>
    </location>
</feature>
<dbReference type="CDD" id="cd02440">
    <property type="entry name" value="AdoMet_MTases"/>
    <property type="match status" value="1"/>
</dbReference>
<dbReference type="PROSITE" id="PS50075">
    <property type="entry name" value="CARRIER"/>
    <property type="match status" value="5"/>
</dbReference>
<feature type="domain" description="Carrier" evidence="12">
    <location>
        <begin position="3953"/>
        <end position="4028"/>
    </location>
</feature>
<dbReference type="Gene3D" id="3.40.50.150">
    <property type="entry name" value="Vaccinia Virus protein VP39"/>
    <property type="match status" value="2"/>
</dbReference>
<dbReference type="InterPro" id="IPR013217">
    <property type="entry name" value="Methyltransf_12"/>
</dbReference>
<dbReference type="FunFam" id="3.40.50.980:FF:000001">
    <property type="entry name" value="Non-ribosomal peptide synthetase"/>
    <property type="match status" value="1"/>
</dbReference>
<dbReference type="InterPro" id="IPR020806">
    <property type="entry name" value="PKS_PP-bd"/>
</dbReference>
<feature type="region of interest" description="Disordered" evidence="11">
    <location>
        <begin position="4644"/>
        <end position="4675"/>
    </location>
</feature>
<dbReference type="NCBIfam" id="TIGR01733">
    <property type="entry name" value="AA-adenyl-dom"/>
    <property type="match status" value="2"/>
</dbReference>
<evidence type="ECO:0000256" key="7">
    <source>
        <dbReference type="ARBA" id="ARBA00022679"/>
    </source>
</evidence>
<dbReference type="InterPro" id="IPR041698">
    <property type="entry name" value="Methyltransf_25"/>
</dbReference>
<dbReference type="InterPro" id="IPR000873">
    <property type="entry name" value="AMP-dep_synth/lig_dom"/>
</dbReference>
<dbReference type="Pfam" id="PF13193">
    <property type="entry name" value="AMP-binding_C"/>
    <property type="match status" value="2"/>
</dbReference>
<dbReference type="InterPro" id="IPR036736">
    <property type="entry name" value="ACP-like_sf"/>
</dbReference>
<feature type="active site" description="Proton donor; for dehydratase activity" evidence="10">
    <location>
        <position position="1856"/>
    </location>
</feature>
<evidence type="ECO:0000256" key="9">
    <source>
        <dbReference type="ARBA" id="ARBA00023268"/>
    </source>
</evidence>
<comment type="cofactor">
    <cofactor evidence="1">
        <name>pantetheine 4'-phosphate</name>
        <dbReference type="ChEBI" id="CHEBI:47942"/>
    </cofactor>
</comment>
<dbReference type="Pfam" id="PF14765">
    <property type="entry name" value="PS-DH"/>
    <property type="match status" value="1"/>
</dbReference>
<dbReference type="SUPFAM" id="SSF56801">
    <property type="entry name" value="Acetyl-CoA synthetase-like"/>
    <property type="match status" value="2"/>
</dbReference>
<feature type="region of interest" description="N-terminal hotdog fold" evidence="10">
    <location>
        <begin position="1648"/>
        <end position="1781"/>
    </location>
</feature>
<dbReference type="Gene3D" id="3.30.300.30">
    <property type="match status" value="2"/>
</dbReference>
<evidence type="ECO:0000313" key="16">
    <source>
        <dbReference type="Proteomes" id="UP000077071"/>
    </source>
</evidence>
<dbReference type="Pfam" id="PF02801">
    <property type="entry name" value="Ketoacyl-synt_C"/>
    <property type="match status" value="3"/>
</dbReference>
<dbReference type="Pfam" id="PF13649">
    <property type="entry name" value="Methyltransf_25"/>
    <property type="match status" value="1"/>
</dbReference>
<dbReference type="GO" id="GO:0004312">
    <property type="term" value="F:fatty acid synthase activity"/>
    <property type="evidence" value="ECO:0007669"/>
    <property type="project" value="TreeGrafter"/>
</dbReference>
<dbReference type="InterPro" id="IPR049552">
    <property type="entry name" value="PKS_DH_N"/>
</dbReference>
<feature type="domain" description="Ketosynthase family 3 (KS3)" evidence="13">
    <location>
        <begin position="1059"/>
        <end position="1483"/>
    </location>
</feature>
<dbReference type="SMART" id="SM00822">
    <property type="entry name" value="PKS_KR"/>
    <property type="match status" value="2"/>
</dbReference>
<dbReference type="InterPro" id="IPR018201">
    <property type="entry name" value="Ketoacyl_synth_AS"/>
</dbReference>
<feature type="domain" description="Carrier" evidence="12">
    <location>
        <begin position="2803"/>
        <end position="2876"/>
    </location>
</feature>
<dbReference type="InterPro" id="IPR014031">
    <property type="entry name" value="Ketoacyl_synth_C"/>
</dbReference>
<dbReference type="InterPro" id="IPR029063">
    <property type="entry name" value="SAM-dependent_MTases_sf"/>
</dbReference>
<evidence type="ECO:0000256" key="5">
    <source>
        <dbReference type="ARBA" id="ARBA00022490"/>
    </source>
</evidence>
<dbReference type="RefSeq" id="WP_068251859.1">
    <property type="nucleotide sequence ID" value="NZ_CP015515.1"/>
</dbReference>
<dbReference type="SUPFAM" id="SSF53335">
    <property type="entry name" value="S-adenosyl-L-methionine-dependent methyltransferases"/>
    <property type="match status" value="2"/>
</dbReference>
<dbReference type="GO" id="GO:0031177">
    <property type="term" value="F:phosphopantetheine binding"/>
    <property type="evidence" value="ECO:0007669"/>
    <property type="project" value="InterPro"/>
</dbReference>
<keyword evidence="4" id="KW-0596">Phosphopantetheine</keyword>
<sequence length="6430" mass="674440">MTLDVTSLLSQLDGGTLDRASLIEQLRAARSARVGPRTIAMSTAQMELWAEQRIEAASTAYSVPLCFEVQVFDPTELQAAVDRLVTIHPVLGSVVDGTGARPCLTVGPSGRIEVVDVATDGSGRSIGAEVDREVARPFSMDGEPLVRVTVFPRSTGGAVVLVVAHHLVCDGRSAAVIARTLFRAPRSPLDDPTGDETPELLAPAIAERLELEVAGRIDESAAHWRTVFPAGVPASSSSSLAGAARTARGRAAFEVDLPPSVVGAVDVLARRGRTSRSMVLLTAYAVALLRVSGTDELIVGVPFNERRGSAESDAVGMLVTVVPVRVRATAAPFVDMLASVQSAVVAGMRHRMPLSDVAALLPRTSSGAPVRRLVENAFVYQDVLRGLDEPAPGVRLVRDVRQEGEYDFSLEVWPRGESLSLVWKHRGATTRQARQVHDALVQVIAGADLGPVDAGQRLVHEQVAARADETPSAVAVSSGGSGISYADLLQRSERLSNVLVSAGARPGVLVAVLVERSVENVVALLAVLRSGAAYVPLDPSLPAERVAAVLQDSGASIVVTEPSGEPVARTAAGDGVTVVSDWSSRLTEAGRAVRPAADDPAYVIYTSGSTGVPKGVIITQGGFANLLAAMGVRPGIGPEDCLLAVTTVGFDMAQLEVFLPLVNGARCHVASRSEVTDPGALARLIADLQPTIMQATPAVWSMLSRSGWRNEEGVRVVSGGEALPRSLQDFFATTGTECWNFYGPTEVTVYATGGLVPASGPITIGTPIDGVEVLIMDESLTEVAPGAVGELCVAGAGVAAGYVGRPELTAGRFVELPGASGGRLYRTGDLARLLPDREIEYLGRRDLQVKVRGNRVELDEVEWALTRLDGVTACVVVARPLADSVQLVAYVVAQGVPVDGRELRHALADGLPDYMVPEHVVQIDSIPLTANGKVDRASLAARPIRASGAVASVEPSGRPVADVVEACWRDVLGLETVDEGVTFFDAGGDSLTAVLLADEIARRTRADFSVTDLFRLPSVGAIADHLSGGLSGSVPGGDCPRSAPARDEEAASSLPELPENAVAVVGISAQFPGIADHWALWEALQEGRSTSRFWTSTELRAAGVPADVLEDPAFVPLRTDMEGADAFDGDFFRLSPAHVDLMDPAFRLVLAHAWRVVEDAGHDHRTMPATGVYVSVPSSAGASPAAATEHGVLRDPEEYLGWVMAQPGTVAAMVSYQLGFEGPSLAVHSNCSSSLSALDLAVGALQRGDVDFAVVAAASASPTATHGYVHQTGLNLSSDGRLRAFDGRADGMAPGEGAGALLLRRATDAVVDRDHVYGLVRASGTGSDGARPSGFYSPSEDGQNRLIRSVLDRAGVDAGTIGYVEAHGTGTLLGDPIELAALSRAYRSDTERICGVGSVKSTLGHLDTAAGVVGAIAVLMALHEHRLPVNGAFEAPNPRLALDESPFFVVDVPQDWPTHDGPRRAAQSAFGLGGSNAHVVYESYEERRVPEPSHKAVVVLSARTDDDLLGAAGALRHTLQDRGPFSLSDVAFTLAVGRVGFDVRVAFVVRDIAELVSELDAFCAGTASRRRTGSNDHSECARVDPSTVAEWLRRPRLRKLAKAWTAGQDVDWSVLHDAGARRVSLPTYHFASTPRGRLAASRPARTSQAAVAPRPGDSAEQRRENISGVEGLRVRWHVAADDSAVDGHVVNGRCILPAVATLSFVSSELRRSGEATADDRLRFEDVVWSRPVVIGPEGIDLDLVVERDAPGGRLRFAVAVQGAAESEGAVAGSVSVDPRAADAETVDLDGLRARFGGDTVTPEVLYARVRANGVDYGRRFRRVLEARLTPGNATGETLAALWVDADDEAFETSVLDAAVHAAAAGGARADRGDAGARMPFSVDEVVFAGGIVPGSVAWVRPVVADDETTVDLDVLDTQGRPTMSLRGLRLRARRALAHQQVPTSPPEVWLPRWRALHEPATHADPVRRGGRTLVIDPSNRLLAEDLRRLGADDCTSVGLEGAELAGASDVVWVVATPSGTSREELVGPARRAEVTRALHLVSALMTGLGADRLTVTIVTFGAALVHPGDQVLPDDAAVHGLVGCAAKEAPAWSVRVIDLEPGSDSRAVTDAVYAAHGIPEGHGGATLARRRGRWFATELVQTRFADPVPPVYRSGGVYVVLGGAGGIGRAWSERVISRAGAAVVWIGRRPATETEEDLLRLAGLAAAHGAPTPIYLQADATDTEELARARDAVLERFGRIDGVVNSTIVLADRALGGMDEATFSAAYAAKADVALASFEVFAPAKPELMLSFSSVQSLLREPGQANYAAGCAFEEALVDSLREHPHDRDASADAPSAPPVVRAVHWGWWGTLGVASGDGHRTSMMRRGAVSLDPTAALDALEQFLATSEPRVVLAHTSGTPLAAITSTDAFVPAVSGSDSILAAVHRSDLDRLAARAVVVEPEDDHEFVTAAARIVAAVLDAEDDGDPVLAPWRAATVAWLQSGVLGAERPRAADLDGLWRRWDEQRQDLRSFLERPGHVALVERVLRSLPDVLAGRSTAHAVLFPGGSMGALDAVYADDLVARHVNDRVAAAVVAAVRLRAGRTSRPGRILEVGAGTGATTAAVLDALDAAGLQPDEYVFSDVSPAFLQRAEERFGRHEYFRCETLDLLRPAESGAAGAPYDVVIATNVLHALPDVTRAVRAVGTVLTRNGLLLLNEMTRGTWSANLTVGLLPGWWGHLDPEVRLPGSPVVAPDRWREVLSAEGFRTLGPVEGAEPALGQDLVIAEASGGHRRVSGPPAAPEASTTGTIVAADVQGDSQVRTATDDLVRRTVAEVLRLDESAVASDRDLFELGLDSLLVVSLRAALQRAGFRVDAGMLLDQRTVRGIAAAIDDADDLRAARLPADGPAQEEPVGAGVEAAAVEAVTAAVTASVRLAPGSVGPDDDLVSLGLDSILIVQATSAIRRTYPTLSASALFEHRTARRVAEHLTATSRASVGRLEARADDDRPGEVPADASGQQCCELSTGQRGLWALHEAAPGGSAYTVPLAFMVDGLDVVVLEEAAGTVRRRHDLLSRVVTVRNGRLVFVAPEREQPWFHVSDLPAGVVPVTHLRASCRRPFDLAAGPLFRITVFRGAADTSWVLVEGHHIVFDAVSAVLVVGEVFAAYRQLTGQSTPSPLARPVPFDDFVAEEAANSSSPAGLGDRAWWRTQLMDAPRVPGLPPVRADAVEAMASASASAPASLSISSRLSPALSAAIATTASDWGVRPGALFLSLFARDIGSRVGADEIVIGVPSGGSRTRRFAGTVGHFVTMVPLRLPSTPAPALREQAREVQNVLLEALGHAVPLATIVADLGHDADARPLFRHAFMYQDWDASSAAGDDAFVHVDGVRQEGEYEVVLEVTPPRGASRTFGMTLKFDTRVLDAPSARLLIASLVGTLEHELGVAATSIDPEIGSVATDPGMTVSAAVSLRAAADPSALAVAAPDGSLDRGQLNRRSSTVASRLRDVGIGRGSTVAVLLDRTLDLVPALIGSLRAGAAYVPLDPALPAERLAAVLKRSGCDAIVVDGATRAIAQRAVPDHTVIVDLRDATATDPSPEAFPAVGLDDPAYVIYTSGSTGEPKGVVIPHRALQNFVGSMADRPGIGPSDRVLALTTPSFDISVLELLVPVAVGASTHLVAAQATTDPVLLAAELERVQPTVVQATPSTWAMLLTSGWANPERARLLVGGEALPPSLAASLTAISTEVWNLFGPTETTVWSSAERLDPGRPVRIGRPIANTQLHVAHADGRRARDGEIAELWIGGAGLALGYRDQPSLTADRFVRMPFAAGETVHRTGDLARRHEDGSIEYLGRVDSQVKVRGHRVELAEIEHVLETVPTIASAVVVARQQSGSQQIVAYVVAVDGHDVEPRDVARWTSTRLPDYMVPDFTIVVAGFPTTANGKVDRRALAARPIALRAPASSTEPAEAVATEAPAATVDPATVLHLWREVLGVADLDEHDRFAESGGTSVLAAVLAQQLRTVLGVPFTAADVYATVDASGAAELAARRVTGTAVGSSSAQRSSATAREHSVGAAADPAPALPAVPDPDEGPPGTGCVAVIGVACRVPGAADAPAFWQNLLDGVESVQRLSEAELIERGVDPDELREASFVPARAGLADPTSFDAPFFAVSDRDARLMDPQARLLLEQAWLAVEDSARLPADIVDAAVYVSTSTTSHHVGREHRRRDSDALVAFLQAQPGTTPTMLSHRMGLRGPSLHVQSNCSSSLAGLALAVQGIRSGATTHAIVGGSGMFGPDAVGHHYEQGMTLSSDGSCRAFSADATGMLGGEGVVAVVLKDAVAAIRDGDDVYALIRSVEMNNDGDRKAGYHAPSAAGQAEVIAAALRSARVDARSVSYVEAHGTGTTLGDPIEVMSLSEAYRGWTDDRGFCGIGSVKSNIGHLDAAAGLIGLVKTAFVLHHRVVPPTINVSTPNPLIDFATSPFRLLTAVTPLIPDGGPLRAGVDSFGIGGTNVHAVLEEAPPRAVRPATAERREIVPISVREGGSLAQYATSLADRLAGRAVDSEMRLADVAFTFQNARSPFRVRAAVVASSLDELVEVLRGLAADVRAASTGGLVSVGARSGADDGVEQLARAWADGADVDWAAAGSAVGGRRIHLPGYPFARRRYDEPGHDELGSDGSGFNRAGPENRRSDDDLGLQGVRDAPPHVRVFDEDWEPVAASGALMGRDRSLDVVVVVGDDSRIADAVRSSGRAARVVAVSQPDTPSWVGAFSSIRLRRERVSAVIHCGLVHDAASDPAAALASIAAVERALARSGVVTPSLVVAASAGDEVSAAVADAAVAFARSSRTVLPGTRVQIVASEDQLDADGWARMLLDELGSEHEAVLWRSETRMALCRRERQGGTDQHAAEPTRPAFVQGGVYLITGGLGGLGRGLAEHLARRHGATLLLLGRRAGRDGGPFIDRLRALGGDGRTITVDITNREALVAALGVVAAEFPRLDGVFHLAGSGDPMPAAEQTIETARGVLAPKVAGTLALEAALTRCFDGPPALLSAFSSSSAVVGDLTGGTYAAANRFQAALARTRRRAGSWLRWRAIQWPLWQDGALGAGTRAVAADEAPLSLRTGLDLLEQLVVQEGVAPLVLAGHSAQTARFLALVDDVPVARSEPAVDDPAAVVRSVVADVLGTSIDDLDDHSPFVDLGLDSIRLTQASNRLSAALRRAVTTTELFDHPTLARLIEHVAEGPVGDHEVPASAAAECSRARTGTLESELPHRAAVLGTAADVSSGIAVIGASGVFPGRGSVDAFWDALVDGEDLVTTLPASRFPASDSRSGERPRVLGAVDDVDAFDAAFFEIAPKEARRTDPRQRLLLQESWRALEDAGIGLDDLAELTVGVFVGAEHGDYALLDGSAGGVTSNSDSVLAARLSYFLDLDGPVLTVNTACSSGLTALHLAGASLRAGECDVAVVAAVNLVTAPDTFDALDAAGMTSVSGVSRPFDTDADGMVPGEAALAVVVRPVDAAIAAGDTIHSVVVASGIGHDGRTNGITAPSGAAQARLMTDVRHRAGLRGADLGHVVAHGTGTPLGDPVELSALAELVGVPRPDGTSCAVTSIKANAGHMFAAAGLAGLVVLSESVRRGIIPKAVHVDEPTRAFDWDAAALRLPRTTEAWTVPDGGLRVGAVSAFGISGSNAHAVVREHPVPDTRTPTMDGGAELYVLSAKTPAALDRAVAAFVAAAETDELRGVASSDVAQTLGRGRHHHRHRTSVVATSITEAARAWADRGIGAHDATIWEGTLERSRTVDPGATKDLNDIQALLDDPRVSLDERRSALERAAAAWVAGREGLTAGPRLPSAERRRVRLPTYRFEATRYWVGMQPRADGDPVAQPTPVSGVMPESASSPIRLRPVGGAEVPQRPASVDLDGGPVHLRSVGRPRATVEHDVLTDLKAASGFGDDGLVVTLNRTGVMVEDLIPYSEEFAEYAGSVRGEVLDLGCAYGVATVAALEAGARVVALDMEQRHLDILWERVTDEAADRLSLVRGMLPDVDFAPGRFSAVHASRVLHFLSPDDLRTALQKMVTWLEPGGRLFLSTDSPYFGYWASAAHEYEHRRAAGHPWPGYVPDVHTAFDAALVEGGPSVINPWDPEVAVRECRSVGLEIEQAGWFGAVGPGPRAEGAPGPGMEHVGVIARKPLSDPGPRAVASADGEVIPFDVVGSAPTTVVLVHGLGCRSTFWGETIAALRDEHTVVTLDLAGHGPAAGSASRKRWSVDAFADDVIAVLDRIGAERVVLVGHSLGGPVSQRVAERDHARVVAVIGVEAFHDMDGSALSQRQVERLAGSLAREPARAVELVKAPAAPALVEQIDHERARVGEGVIVPAFRELLATAGPFPVVLGTPVSIINSSAFAPTDSHAARRRGVVVDLMDDVGHFPMLESPTRFAEILRRHVRRSVGALSSESEEC</sequence>
<dbReference type="InterPro" id="IPR029058">
    <property type="entry name" value="AB_hydrolase_fold"/>
</dbReference>
<dbReference type="InterPro" id="IPR020841">
    <property type="entry name" value="PKS_Beta-ketoAc_synthase_dom"/>
</dbReference>
<dbReference type="InterPro" id="IPR036291">
    <property type="entry name" value="NAD(P)-bd_dom_sf"/>
</dbReference>
<dbReference type="InterPro" id="IPR010071">
    <property type="entry name" value="AA_adenyl_dom"/>
</dbReference>
<evidence type="ECO:0000259" key="13">
    <source>
        <dbReference type="PROSITE" id="PS52004"/>
    </source>
</evidence>
<dbReference type="STRING" id="33888.A6122_0773"/>
<feature type="region of interest" description="Disordered" evidence="11">
    <location>
        <begin position="5851"/>
        <end position="5898"/>
    </location>
</feature>
<evidence type="ECO:0000259" key="12">
    <source>
        <dbReference type="PROSITE" id="PS50075"/>
    </source>
</evidence>
<proteinExistence type="predicted"/>
<dbReference type="InterPro" id="IPR014030">
    <property type="entry name" value="Ketoacyl_synth_N"/>
</dbReference>
<dbReference type="InterPro" id="IPR000073">
    <property type="entry name" value="AB_hydrolase_1"/>
</dbReference>
<dbReference type="GO" id="GO:0004315">
    <property type="term" value="F:3-oxoacyl-[acyl-carrier-protein] synthase activity"/>
    <property type="evidence" value="ECO:0007669"/>
    <property type="project" value="InterPro"/>
</dbReference>
<dbReference type="PANTHER" id="PTHR43775">
    <property type="entry name" value="FATTY ACID SYNTHASE"/>
    <property type="match status" value="1"/>
</dbReference>
<dbReference type="Gene3D" id="3.10.129.110">
    <property type="entry name" value="Polyketide synthase dehydratase"/>
    <property type="match status" value="1"/>
</dbReference>
<dbReference type="InterPro" id="IPR049900">
    <property type="entry name" value="PKS_mFAS_DH"/>
</dbReference>
<dbReference type="SMART" id="SM00825">
    <property type="entry name" value="PKS_KS"/>
    <property type="match status" value="3"/>
</dbReference>
<evidence type="ECO:0000256" key="3">
    <source>
        <dbReference type="ARBA" id="ARBA00004792"/>
    </source>
</evidence>